<dbReference type="EMBL" id="CAJJDP010000040">
    <property type="protein sequence ID" value="CAD8161742.1"/>
    <property type="molecule type" value="Genomic_DNA"/>
</dbReference>
<dbReference type="AlphaFoldDB" id="A0A8S1UDI3"/>
<comment type="caution">
    <text evidence="1">The sequence shown here is derived from an EMBL/GenBank/DDBJ whole genome shotgun (WGS) entry which is preliminary data.</text>
</comment>
<keyword evidence="2" id="KW-1185">Reference proteome</keyword>
<accession>A0A8S1UDI3</accession>
<sequence>MQKEIEAIINTNYYKHNQQTKVSLLIYFNVKTISVADIDPNPKGTKQYPKVTIKDRIVIQPERAKIQIVGNYQTSSSLMDIYTNIQRMHINQDFARQINKITQNNSYRKHSISFH</sequence>
<proteinExistence type="predicted"/>
<evidence type="ECO:0000313" key="1">
    <source>
        <dbReference type="EMBL" id="CAD8161742.1"/>
    </source>
</evidence>
<gene>
    <name evidence="1" type="ORF">POCTA_138.1.T0400199</name>
</gene>
<evidence type="ECO:0000313" key="2">
    <source>
        <dbReference type="Proteomes" id="UP000683925"/>
    </source>
</evidence>
<dbReference type="OrthoDB" id="10573828at2759"/>
<organism evidence="1 2">
    <name type="scientific">Paramecium octaurelia</name>
    <dbReference type="NCBI Taxonomy" id="43137"/>
    <lineage>
        <taxon>Eukaryota</taxon>
        <taxon>Sar</taxon>
        <taxon>Alveolata</taxon>
        <taxon>Ciliophora</taxon>
        <taxon>Intramacronucleata</taxon>
        <taxon>Oligohymenophorea</taxon>
        <taxon>Peniculida</taxon>
        <taxon>Parameciidae</taxon>
        <taxon>Paramecium</taxon>
    </lineage>
</organism>
<reference evidence="1" key="1">
    <citation type="submission" date="2021-01" db="EMBL/GenBank/DDBJ databases">
        <authorList>
            <consortium name="Genoscope - CEA"/>
            <person name="William W."/>
        </authorList>
    </citation>
    <scope>NUCLEOTIDE SEQUENCE</scope>
</reference>
<dbReference type="Proteomes" id="UP000683925">
    <property type="component" value="Unassembled WGS sequence"/>
</dbReference>
<protein>
    <submittedName>
        <fullName evidence="1">Uncharacterized protein</fullName>
    </submittedName>
</protein>
<name>A0A8S1UDI3_PAROT</name>